<dbReference type="GO" id="GO:0005737">
    <property type="term" value="C:cytoplasm"/>
    <property type="evidence" value="ECO:0007669"/>
    <property type="project" value="TreeGrafter"/>
</dbReference>
<feature type="region of interest" description="Disordered" evidence="7">
    <location>
        <begin position="208"/>
        <end position="248"/>
    </location>
</feature>
<protein>
    <recommendedName>
        <fullName evidence="10">Mur ligase central domain-containing protein</fullName>
    </recommendedName>
</protein>
<evidence type="ECO:0000256" key="1">
    <source>
        <dbReference type="ARBA" id="ARBA00008276"/>
    </source>
</evidence>
<accession>A0A1X6P557</accession>
<dbReference type="PANTHER" id="PTHR11136:SF0">
    <property type="entry name" value="DIHYDROFOLATE SYNTHETASE-RELATED"/>
    <property type="match status" value="1"/>
</dbReference>
<keyword evidence="2" id="KW-0436">Ligase</keyword>
<evidence type="ECO:0000256" key="7">
    <source>
        <dbReference type="SAM" id="MobiDB-lite"/>
    </source>
</evidence>
<keyword evidence="4" id="KW-0547">Nucleotide-binding</keyword>
<evidence type="ECO:0000313" key="9">
    <source>
        <dbReference type="Proteomes" id="UP000218209"/>
    </source>
</evidence>
<dbReference type="Gene3D" id="3.40.1190.10">
    <property type="entry name" value="Mur-like, catalytic domain"/>
    <property type="match status" value="1"/>
</dbReference>
<dbReference type="InterPro" id="IPR036615">
    <property type="entry name" value="Mur_ligase_C_dom_sf"/>
</dbReference>
<keyword evidence="3" id="KW-0479">Metal-binding</keyword>
<dbReference type="InterPro" id="IPR036565">
    <property type="entry name" value="Mur-like_cat_sf"/>
</dbReference>
<dbReference type="AlphaFoldDB" id="A0A1X6P557"/>
<feature type="region of interest" description="Disordered" evidence="7">
    <location>
        <begin position="396"/>
        <end position="424"/>
    </location>
</feature>
<keyword evidence="6" id="KW-0460">Magnesium</keyword>
<dbReference type="GO" id="GO:0008841">
    <property type="term" value="F:dihydrofolate synthase activity"/>
    <property type="evidence" value="ECO:0007669"/>
    <property type="project" value="TreeGrafter"/>
</dbReference>
<dbReference type="OrthoDB" id="5212574at2759"/>
<proteinExistence type="inferred from homology"/>
<evidence type="ECO:0000256" key="4">
    <source>
        <dbReference type="ARBA" id="ARBA00022741"/>
    </source>
</evidence>
<evidence type="ECO:0000256" key="3">
    <source>
        <dbReference type="ARBA" id="ARBA00022723"/>
    </source>
</evidence>
<dbReference type="GO" id="GO:0046872">
    <property type="term" value="F:metal ion binding"/>
    <property type="evidence" value="ECO:0007669"/>
    <property type="project" value="UniProtKB-KW"/>
</dbReference>
<feature type="compositionally biased region" description="Gly residues" evidence="7">
    <location>
        <begin position="406"/>
        <end position="415"/>
    </location>
</feature>
<dbReference type="InterPro" id="IPR001645">
    <property type="entry name" value="Folylpolyglutamate_synth"/>
</dbReference>
<reference evidence="8 9" key="1">
    <citation type="submission" date="2017-03" db="EMBL/GenBank/DDBJ databases">
        <title>WGS assembly of Porphyra umbilicalis.</title>
        <authorList>
            <person name="Brawley S.H."/>
            <person name="Blouin N.A."/>
            <person name="Ficko-Blean E."/>
            <person name="Wheeler G.L."/>
            <person name="Lohr M."/>
            <person name="Goodson H.V."/>
            <person name="Jenkins J.W."/>
            <person name="Blaby-Haas C.E."/>
            <person name="Helliwell K.E."/>
            <person name="Chan C."/>
            <person name="Marriage T."/>
            <person name="Bhattacharya D."/>
            <person name="Klein A.S."/>
            <person name="Badis Y."/>
            <person name="Brodie J."/>
            <person name="Cao Y."/>
            <person name="Collen J."/>
            <person name="Dittami S.M."/>
            <person name="Gachon C.M."/>
            <person name="Green B.R."/>
            <person name="Karpowicz S."/>
            <person name="Kim J.W."/>
            <person name="Kudahl U."/>
            <person name="Lin S."/>
            <person name="Michel G."/>
            <person name="Mittag M."/>
            <person name="Olson B.J."/>
            <person name="Pangilinan J."/>
            <person name="Peng Y."/>
            <person name="Qiu H."/>
            <person name="Shu S."/>
            <person name="Singer J.T."/>
            <person name="Smith A.G."/>
            <person name="Sprecher B.N."/>
            <person name="Wagner V."/>
            <person name="Wang W."/>
            <person name="Wang Z.-Y."/>
            <person name="Yan J."/>
            <person name="Yarish C."/>
            <person name="Zoeuner-Riek S."/>
            <person name="Zhuang Y."/>
            <person name="Zou Y."/>
            <person name="Lindquist E.A."/>
            <person name="Grimwood J."/>
            <person name="Barry K."/>
            <person name="Rokhsar D.S."/>
            <person name="Schmutz J."/>
            <person name="Stiller J.W."/>
            <person name="Grossman A.R."/>
            <person name="Prochnik S.E."/>
        </authorList>
    </citation>
    <scope>NUCLEOTIDE SEQUENCE [LARGE SCALE GENOMIC DNA]</scope>
    <source>
        <strain evidence="8">4086291</strain>
    </source>
</reference>
<dbReference type="Proteomes" id="UP000218209">
    <property type="component" value="Unassembled WGS sequence"/>
</dbReference>
<name>A0A1X6P557_PORUM</name>
<sequence>MQVRQVGLARCHTLLPAAQPWLPYHAWPAPLKLCILTPVILAAGAPPPPPLARPQPPDAPAHHAVGRLFPRRRPPYGRRLAAALARLDALIDWERSARVVGARRKMRVSAAPCGDLLARLGSPQAALPVTVHITGSKGKGTVAALTAAALTAAGYRTGVYGSPHVTTVTERVRIDGVPVAEEALAAALEAALDARAAAVADRGRAAAAGGGGGGGAAPDAPAVVGNGGGGGGGGGGGDGDGGDSGDSVAGRVDAAADATWFDVMTAAGFLTLATAGVDAAAVEVGLGGALDSTNVLAAPVAVLTNVYSEHAEIIGPTRVDIATEKAGIVARDGRLITGVPPGSAVAAAIERVARARAAAGVTYVCLDGDDLSVEERNAALAGEVLDELGRNGLAVRRPTGAPAANAGGGGGGGGGTPPPVSHRLLDAPGVRAAAAAALPGRMELFAVPPPPSTGAPPVWVAIDGAHVPASAAAAAAALADRVAAGAGRGGGAAPPPAHATTIVLGVGADKDAAGIAGALVAALPAVDRFVCTAVGGEDVYLCPSALAAAVRALPCVGGAGVAVETAADPAAALDVALAAARGGGGGGGGGGRSWVLVIGSLHLAGALRPAVVAMASPGGGGVAAAKG</sequence>
<gene>
    <name evidence="8" type="ORF">BU14_0220s0004</name>
</gene>
<evidence type="ECO:0000256" key="2">
    <source>
        <dbReference type="ARBA" id="ARBA00022598"/>
    </source>
</evidence>
<comment type="similarity">
    <text evidence="1">Belongs to the folylpolyglutamate synthase family.</text>
</comment>
<dbReference type="SUPFAM" id="SSF53623">
    <property type="entry name" value="MurD-like peptide ligases, catalytic domain"/>
    <property type="match status" value="2"/>
</dbReference>
<organism evidence="8 9">
    <name type="scientific">Porphyra umbilicalis</name>
    <name type="common">Purple laver</name>
    <name type="synonym">Red alga</name>
    <dbReference type="NCBI Taxonomy" id="2786"/>
    <lineage>
        <taxon>Eukaryota</taxon>
        <taxon>Rhodophyta</taxon>
        <taxon>Bangiophyceae</taxon>
        <taxon>Bangiales</taxon>
        <taxon>Bangiaceae</taxon>
        <taxon>Porphyra</taxon>
    </lineage>
</organism>
<dbReference type="GO" id="GO:0004326">
    <property type="term" value="F:tetrahydrofolylpolyglutamate synthase activity"/>
    <property type="evidence" value="ECO:0007669"/>
    <property type="project" value="InterPro"/>
</dbReference>
<dbReference type="EMBL" id="KV918890">
    <property type="protein sequence ID" value="OSX75773.1"/>
    <property type="molecule type" value="Genomic_DNA"/>
</dbReference>
<evidence type="ECO:0000256" key="5">
    <source>
        <dbReference type="ARBA" id="ARBA00022840"/>
    </source>
</evidence>
<dbReference type="SUPFAM" id="SSF53244">
    <property type="entry name" value="MurD-like peptide ligases, peptide-binding domain"/>
    <property type="match status" value="1"/>
</dbReference>
<dbReference type="Gene3D" id="3.90.190.20">
    <property type="entry name" value="Mur ligase, C-terminal domain"/>
    <property type="match status" value="1"/>
</dbReference>
<evidence type="ECO:0000256" key="6">
    <source>
        <dbReference type="ARBA" id="ARBA00022842"/>
    </source>
</evidence>
<evidence type="ECO:0000313" key="8">
    <source>
        <dbReference type="EMBL" id="OSX75773.1"/>
    </source>
</evidence>
<keyword evidence="9" id="KW-1185">Reference proteome</keyword>
<dbReference type="PANTHER" id="PTHR11136">
    <property type="entry name" value="FOLYLPOLYGLUTAMATE SYNTHASE-RELATED"/>
    <property type="match status" value="1"/>
</dbReference>
<evidence type="ECO:0008006" key="10">
    <source>
        <dbReference type="Google" id="ProtNLM"/>
    </source>
</evidence>
<dbReference type="GO" id="GO:0005524">
    <property type="term" value="F:ATP binding"/>
    <property type="evidence" value="ECO:0007669"/>
    <property type="project" value="UniProtKB-KW"/>
</dbReference>
<feature type="compositionally biased region" description="Gly residues" evidence="7">
    <location>
        <begin position="225"/>
        <end position="244"/>
    </location>
</feature>
<keyword evidence="5" id="KW-0067">ATP-binding</keyword>